<dbReference type="InterPro" id="IPR016833">
    <property type="entry name" value="Put_Na-Bile_cotransptr"/>
</dbReference>
<dbReference type="PANTHER" id="PTHR18640:SF5">
    <property type="entry name" value="SODIUM_BILE ACID COTRANSPORTER 7"/>
    <property type="match status" value="1"/>
</dbReference>
<evidence type="ECO:0000256" key="1">
    <source>
        <dbReference type="SAM" id="Phobius"/>
    </source>
</evidence>
<keyword evidence="3" id="KW-1185">Reference proteome</keyword>
<dbReference type="Pfam" id="PF13593">
    <property type="entry name" value="SBF_like"/>
    <property type="match status" value="1"/>
</dbReference>
<dbReference type="PIRSF" id="PIRSF026166">
    <property type="entry name" value="UCP026166"/>
    <property type="match status" value="1"/>
</dbReference>
<comment type="caution">
    <text evidence="2">The sequence shown here is derived from an EMBL/GenBank/DDBJ whole genome shotgun (WGS) entry which is preliminary data.</text>
</comment>
<feature type="transmembrane region" description="Helical" evidence="1">
    <location>
        <begin position="73"/>
        <end position="92"/>
    </location>
</feature>
<keyword evidence="1" id="KW-0812">Transmembrane</keyword>
<dbReference type="EMBL" id="JBIHSN010000002">
    <property type="protein sequence ID" value="MFH0266007.1"/>
    <property type="molecule type" value="Genomic_DNA"/>
</dbReference>
<dbReference type="Gene3D" id="1.20.1530.20">
    <property type="match status" value="1"/>
</dbReference>
<feature type="transmembrane region" description="Helical" evidence="1">
    <location>
        <begin position="12"/>
        <end position="31"/>
    </location>
</feature>
<dbReference type="PANTHER" id="PTHR18640">
    <property type="entry name" value="SOLUTE CARRIER FAMILY 10 MEMBER 7"/>
    <property type="match status" value="1"/>
</dbReference>
<keyword evidence="1" id="KW-1133">Transmembrane helix</keyword>
<reference evidence="2 3" key="1">
    <citation type="submission" date="2024-10" db="EMBL/GenBank/DDBJ databases">
        <authorList>
            <person name="Yibar A."/>
            <person name="Saticioglu I.B."/>
            <person name="Duman M."/>
            <person name="Ajmi N."/>
            <person name="Gurler F."/>
            <person name="Ay H."/>
            <person name="Onuk E."/>
            <person name="Guler S."/>
            <person name="Romalde J.L."/>
        </authorList>
    </citation>
    <scope>NUCLEOTIDE SEQUENCE [LARGE SCALE GENOMIC DNA]</scope>
    <source>
        <strain evidence="2 3">14-MA-B</strain>
    </source>
</reference>
<accession>A0ABW7IWI2</accession>
<feature type="transmembrane region" description="Helical" evidence="1">
    <location>
        <begin position="98"/>
        <end position="123"/>
    </location>
</feature>
<sequence length="340" mass="36922">MISSIVRVLKKEWFLAAMVAAMGLAVIIPQVGKSGGVLSLDQVSAFGIAFVFFLHGIGLSPKALKDGMSNWRLHLFIQSATFILYPLLWVIFGKGMLAFMPSALALGFCFLFVLPSTISSSVAMTAIGRGNMPGAIFNASLSSILGIFITPFLIQVFMGLEGAEIDITASVIAISKMLLLPMVLGQLLRPVLLSYFEQHKSVVSKLDKYVILLIVFNAFSDSVAEGIWHSFSVKYVIMSVLICVAVLFCVVNLMVRGARTLGFNHGDEVAAVFCGSKKTLAAGVPMAKVIFGADPRLGMILLPIMIYHPLQIFYCAVLANRYQKKAMAQEHPTEANSECR</sequence>
<gene>
    <name evidence="2" type="ORF">ACGRQ9_11120</name>
</gene>
<feature type="transmembrane region" description="Helical" evidence="1">
    <location>
        <begin position="135"/>
        <end position="157"/>
    </location>
</feature>
<dbReference type="InterPro" id="IPR038770">
    <property type="entry name" value="Na+/solute_symporter_sf"/>
</dbReference>
<keyword evidence="1" id="KW-0472">Membrane</keyword>
<dbReference type="RefSeq" id="WP_394607933.1">
    <property type="nucleotide sequence ID" value="NZ_JBIHSN010000002.1"/>
</dbReference>
<dbReference type="Proteomes" id="UP001607151">
    <property type="component" value="Unassembled WGS sequence"/>
</dbReference>
<protein>
    <submittedName>
        <fullName evidence="2">Bile acid:sodium symporter family protein</fullName>
    </submittedName>
</protein>
<feature type="transmembrane region" description="Helical" evidence="1">
    <location>
        <begin position="43"/>
        <end position="61"/>
    </location>
</feature>
<evidence type="ECO:0000313" key="3">
    <source>
        <dbReference type="Proteomes" id="UP001607151"/>
    </source>
</evidence>
<feature type="transmembrane region" description="Helical" evidence="1">
    <location>
        <begin position="235"/>
        <end position="255"/>
    </location>
</feature>
<proteinExistence type="predicted"/>
<feature type="transmembrane region" description="Helical" evidence="1">
    <location>
        <begin position="169"/>
        <end position="188"/>
    </location>
</feature>
<name>A0ABW7IWI2_9VIBR</name>
<organism evidence="2 3">
    <name type="scientific">Vibrio rumoiensis</name>
    <dbReference type="NCBI Taxonomy" id="76258"/>
    <lineage>
        <taxon>Bacteria</taxon>
        <taxon>Pseudomonadati</taxon>
        <taxon>Pseudomonadota</taxon>
        <taxon>Gammaproteobacteria</taxon>
        <taxon>Vibrionales</taxon>
        <taxon>Vibrionaceae</taxon>
        <taxon>Vibrio</taxon>
    </lineage>
</organism>
<evidence type="ECO:0000313" key="2">
    <source>
        <dbReference type="EMBL" id="MFH0266007.1"/>
    </source>
</evidence>